<keyword evidence="2" id="KW-0456">Lyase</keyword>
<organism evidence="4 5">
    <name type="scientific">Treponema parvum</name>
    <dbReference type="NCBI Taxonomy" id="138851"/>
    <lineage>
        <taxon>Bacteria</taxon>
        <taxon>Pseudomonadati</taxon>
        <taxon>Spirochaetota</taxon>
        <taxon>Spirochaetia</taxon>
        <taxon>Spirochaetales</taxon>
        <taxon>Treponemataceae</taxon>
        <taxon>Treponema</taxon>
    </lineage>
</organism>
<dbReference type="RefSeq" id="WP_210119313.1">
    <property type="nucleotide sequence ID" value="NZ_CP054142.1"/>
</dbReference>
<dbReference type="KEGG" id="tpav:HRQ91_09460"/>
<protein>
    <submittedName>
        <fullName evidence="4">Class II aldolase/adducin family protein</fullName>
    </submittedName>
</protein>
<keyword evidence="5" id="KW-1185">Reference proteome</keyword>
<dbReference type="SUPFAM" id="SSF53639">
    <property type="entry name" value="AraD/HMP-PK domain-like"/>
    <property type="match status" value="1"/>
</dbReference>
<evidence type="ECO:0000256" key="2">
    <source>
        <dbReference type="ARBA" id="ARBA00023239"/>
    </source>
</evidence>
<name>A0A975IF87_9SPIR</name>
<dbReference type="AlphaFoldDB" id="A0A975IF87"/>
<reference evidence="4 5" key="1">
    <citation type="journal article" date="2021" name="Microbiol. Resour. Announc.">
        <title>Complete Genome Sequences of Three Human Oral Treponema parvum Isolates.</title>
        <authorList>
            <person name="Zeng H."/>
            <person name="Watt R.M."/>
        </authorList>
    </citation>
    <scope>NUCLEOTIDE SEQUENCE [LARGE SCALE GENOMIC DNA]</scope>
    <source>
        <strain evidence="4 5">ATCC 700770</strain>
    </source>
</reference>
<sequence>MGVIYNIKYERQIKDIIRFSKLAYYKQLVSAAGGNVSMRCGENILITSRNVSLRDVKADDIALVNPEGEVLHVKTDGMASKETFFHLNVYRLRPSVNCVMHLHPTYATLWSLTDQEMPMLTESAKLKILRVPVIPAEKPGSEALASAVCRTVQSASQDIDTFLLKNHGILVMGKTMEECFNQAELLEETAKIAVLYSILTKLKK</sequence>
<dbReference type="Proteomes" id="UP000671908">
    <property type="component" value="Chromosome"/>
</dbReference>
<accession>A0A975IF87</accession>
<dbReference type="InterPro" id="IPR036409">
    <property type="entry name" value="Aldolase_II/adducin_N_sf"/>
</dbReference>
<evidence type="ECO:0000256" key="1">
    <source>
        <dbReference type="ARBA" id="ARBA00022723"/>
    </source>
</evidence>
<feature type="domain" description="Class II aldolase/adducin N-terminal" evidence="3">
    <location>
        <begin position="14"/>
        <end position="194"/>
    </location>
</feature>
<evidence type="ECO:0000313" key="4">
    <source>
        <dbReference type="EMBL" id="QTQ14668.1"/>
    </source>
</evidence>
<keyword evidence="1" id="KW-0479">Metal-binding</keyword>
<dbReference type="Pfam" id="PF00596">
    <property type="entry name" value="Aldolase_II"/>
    <property type="match status" value="1"/>
</dbReference>
<dbReference type="PANTHER" id="PTHR22789:SF0">
    <property type="entry name" value="3-OXO-TETRONATE 4-PHOSPHATE DECARBOXYLASE-RELATED"/>
    <property type="match status" value="1"/>
</dbReference>
<dbReference type="GO" id="GO:0046872">
    <property type="term" value="F:metal ion binding"/>
    <property type="evidence" value="ECO:0007669"/>
    <property type="project" value="UniProtKB-KW"/>
</dbReference>
<dbReference type="InterPro" id="IPR001303">
    <property type="entry name" value="Aldolase_II/adducin_N"/>
</dbReference>
<proteinExistence type="predicted"/>
<dbReference type="InterPro" id="IPR050197">
    <property type="entry name" value="Aldolase_class_II_sugar_metab"/>
</dbReference>
<gene>
    <name evidence="4" type="ORF">HRQ91_09460</name>
</gene>
<dbReference type="GO" id="GO:0005829">
    <property type="term" value="C:cytosol"/>
    <property type="evidence" value="ECO:0007669"/>
    <property type="project" value="TreeGrafter"/>
</dbReference>
<evidence type="ECO:0000313" key="5">
    <source>
        <dbReference type="Proteomes" id="UP000671908"/>
    </source>
</evidence>
<dbReference type="SMART" id="SM01007">
    <property type="entry name" value="Aldolase_II"/>
    <property type="match status" value="1"/>
</dbReference>
<dbReference type="GO" id="GO:0016832">
    <property type="term" value="F:aldehyde-lyase activity"/>
    <property type="evidence" value="ECO:0007669"/>
    <property type="project" value="TreeGrafter"/>
</dbReference>
<dbReference type="EMBL" id="CP054142">
    <property type="protein sequence ID" value="QTQ14668.1"/>
    <property type="molecule type" value="Genomic_DNA"/>
</dbReference>
<dbReference type="PANTHER" id="PTHR22789">
    <property type="entry name" value="FUCULOSE PHOSPHATE ALDOLASE"/>
    <property type="match status" value="1"/>
</dbReference>
<evidence type="ECO:0000259" key="3">
    <source>
        <dbReference type="SMART" id="SM01007"/>
    </source>
</evidence>
<dbReference type="Gene3D" id="3.40.225.10">
    <property type="entry name" value="Class II aldolase/adducin N-terminal domain"/>
    <property type="match status" value="1"/>
</dbReference>
<dbReference type="GO" id="GO:0019323">
    <property type="term" value="P:pentose catabolic process"/>
    <property type="evidence" value="ECO:0007669"/>
    <property type="project" value="TreeGrafter"/>
</dbReference>